<name>A0A645BFL4_9ZZZZ</name>
<dbReference type="EMBL" id="VSSQ01019835">
    <property type="protein sequence ID" value="MPM64225.1"/>
    <property type="molecule type" value="Genomic_DNA"/>
</dbReference>
<sequence length="40" mass="4450">MFVLRVVIGMDISISGKIGNLIGIKLIVIPKVVNYDMYIL</sequence>
<comment type="caution">
    <text evidence="1">The sequence shown here is derived from an EMBL/GenBank/DDBJ whole genome shotgun (WGS) entry which is preliminary data.</text>
</comment>
<protein>
    <submittedName>
        <fullName evidence="1">Uncharacterized protein</fullName>
    </submittedName>
</protein>
<proteinExistence type="predicted"/>
<dbReference type="AlphaFoldDB" id="A0A645BFL4"/>
<evidence type="ECO:0000313" key="1">
    <source>
        <dbReference type="EMBL" id="MPM64225.1"/>
    </source>
</evidence>
<organism evidence="1">
    <name type="scientific">bioreactor metagenome</name>
    <dbReference type="NCBI Taxonomy" id="1076179"/>
    <lineage>
        <taxon>unclassified sequences</taxon>
        <taxon>metagenomes</taxon>
        <taxon>ecological metagenomes</taxon>
    </lineage>
</organism>
<accession>A0A645BFL4</accession>
<reference evidence="1" key="1">
    <citation type="submission" date="2019-08" db="EMBL/GenBank/DDBJ databases">
        <authorList>
            <person name="Kucharzyk K."/>
            <person name="Murdoch R.W."/>
            <person name="Higgins S."/>
            <person name="Loffler F."/>
        </authorList>
    </citation>
    <scope>NUCLEOTIDE SEQUENCE</scope>
</reference>
<gene>
    <name evidence="1" type="ORF">SDC9_111111</name>
</gene>